<sequence>MATTQITAHKNYIGGQWVESVTGRTYQVHNPAHTDQIVGEFQTSGAEDALRAVAAAKEGLAIWGNTPAPARATIIYKALEIMGRRADEMAQTITIEEGKPIGDAAGEVKRSMNIMEYAAGEGRRMFGYTTPSELPNTVAYTVRRPLGIVGIITPWNFPLAIPAWKIAPALICGNALVFKPASATPLSAVKLLEIFEEAGLPLGVLNLVTGPGGQVGNALVESPDVKGISFTGSTEVGTELYAESAKRLKKVQAEMGGKNAVIVLADADMNKAMGGIVSGAFGSTGQRCTATSRVIVEEGVYDQFMAELLDRTSKLTIGNGIDPSIDVSPLASQNQKDKVMEYIGIGTEEGANLAYGGHALSGGDFDQGYYVEPTIFTDVSPDMRIAKEEIFGPVLTVFKAKDLTEAIGISNSVEFGLSSSVYTKDISKAYEYINTVETGMVHVNAPTLGGEVHLPFGGLNSSGVGQREQGTAMVDFFSEVITVYIDHAAEAGERAKFI</sequence>
<accession>A0A160VB96</accession>
<dbReference type="InterPro" id="IPR016161">
    <property type="entry name" value="Ald_DH/histidinol_DH"/>
</dbReference>
<dbReference type="PROSITE" id="PS00070">
    <property type="entry name" value="ALDEHYDE_DEHYDR_CYS"/>
    <property type="match status" value="1"/>
</dbReference>
<comment type="similarity">
    <text evidence="1">Belongs to the aldehyde dehydrogenase family.</text>
</comment>
<organism evidence="4">
    <name type="scientific">hydrothermal vent metagenome</name>
    <dbReference type="NCBI Taxonomy" id="652676"/>
    <lineage>
        <taxon>unclassified sequences</taxon>
        <taxon>metagenomes</taxon>
        <taxon>ecological metagenomes</taxon>
    </lineage>
</organism>
<dbReference type="FunFam" id="3.40.605.10:FF:000007">
    <property type="entry name" value="NAD/NADP-dependent betaine aldehyde dehydrogenase"/>
    <property type="match status" value="1"/>
</dbReference>
<dbReference type="InterPro" id="IPR016162">
    <property type="entry name" value="Ald_DH_N"/>
</dbReference>
<evidence type="ECO:0000313" key="4">
    <source>
        <dbReference type="EMBL" id="CUV03472.1"/>
    </source>
</evidence>
<dbReference type="FunFam" id="3.40.309.10:FF:000012">
    <property type="entry name" value="Betaine aldehyde dehydrogenase"/>
    <property type="match status" value="1"/>
</dbReference>
<dbReference type="InterPro" id="IPR015590">
    <property type="entry name" value="Aldehyde_DH_dom"/>
</dbReference>
<dbReference type="Gene3D" id="3.40.605.10">
    <property type="entry name" value="Aldehyde Dehydrogenase, Chain A, domain 1"/>
    <property type="match status" value="1"/>
</dbReference>
<dbReference type="Pfam" id="PF00171">
    <property type="entry name" value="Aldedh"/>
    <property type="match status" value="1"/>
</dbReference>
<dbReference type="GO" id="GO:0004029">
    <property type="term" value="F:aldehyde dehydrogenase (NAD+) activity"/>
    <property type="evidence" value="ECO:0007669"/>
    <property type="project" value="UniProtKB-EC"/>
</dbReference>
<evidence type="ECO:0000256" key="2">
    <source>
        <dbReference type="ARBA" id="ARBA00023002"/>
    </source>
</evidence>
<name>A0A160VB96_9ZZZZ</name>
<dbReference type="AlphaFoldDB" id="A0A160VB96"/>
<feature type="domain" description="Aldehyde dehydrogenase" evidence="3">
    <location>
        <begin position="17"/>
        <end position="483"/>
    </location>
</feature>
<proteinExistence type="inferred from homology"/>
<dbReference type="PROSITE" id="PS00687">
    <property type="entry name" value="ALDEHYDE_DEHYDR_GLU"/>
    <property type="match status" value="1"/>
</dbReference>
<dbReference type="SUPFAM" id="SSF53720">
    <property type="entry name" value="ALDH-like"/>
    <property type="match status" value="1"/>
</dbReference>
<dbReference type="EC" id="1.2.1.3" evidence="4"/>
<dbReference type="InterPro" id="IPR016160">
    <property type="entry name" value="Ald_DH_CS_CYS"/>
</dbReference>
<dbReference type="InterPro" id="IPR016163">
    <property type="entry name" value="Ald_DH_C"/>
</dbReference>
<dbReference type="InterPro" id="IPR029510">
    <property type="entry name" value="Ald_DH_CS_GLU"/>
</dbReference>
<dbReference type="EMBL" id="FAXA01000424">
    <property type="protein sequence ID" value="CUV03472.1"/>
    <property type="molecule type" value="Genomic_DNA"/>
</dbReference>
<reference evidence="4" key="1">
    <citation type="submission" date="2015-10" db="EMBL/GenBank/DDBJ databases">
        <authorList>
            <person name="Gilbert D.G."/>
        </authorList>
    </citation>
    <scope>NUCLEOTIDE SEQUENCE</scope>
</reference>
<dbReference type="Gene3D" id="3.40.309.10">
    <property type="entry name" value="Aldehyde Dehydrogenase, Chain A, domain 2"/>
    <property type="match status" value="1"/>
</dbReference>
<protein>
    <submittedName>
        <fullName evidence="4">Aldehyde dehydrogenase</fullName>
        <ecNumber evidence="4">1.2.1.3</ecNumber>
    </submittedName>
</protein>
<evidence type="ECO:0000256" key="1">
    <source>
        <dbReference type="ARBA" id="ARBA00009986"/>
    </source>
</evidence>
<keyword evidence="2 4" id="KW-0560">Oxidoreductase</keyword>
<dbReference type="PANTHER" id="PTHR11699">
    <property type="entry name" value="ALDEHYDE DEHYDROGENASE-RELATED"/>
    <property type="match status" value="1"/>
</dbReference>
<gene>
    <name evidence="4" type="ORF">MGWOODY_Clf1976</name>
</gene>
<evidence type="ECO:0000259" key="3">
    <source>
        <dbReference type="Pfam" id="PF00171"/>
    </source>
</evidence>